<evidence type="ECO:0000256" key="5">
    <source>
        <dbReference type="ARBA" id="ARBA00023004"/>
    </source>
</evidence>
<dbReference type="SMART" id="SM00471">
    <property type="entry name" value="HDc"/>
    <property type="match status" value="1"/>
</dbReference>
<dbReference type="InterPro" id="IPR003607">
    <property type="entry name" value="HD/PDEase_dom"/>
</dbReference>
<dbReference type="CDD" id="cd00077">
    <property type="entry name" value="HDc"/>
    <property type="match status" value="1"/>
</dbReference>
<sequence length="188" mass="21727">MDRVEALNVVKQQLTEKRYVHTVGVMETAVKLAQIYGADESKVELAAIFHDYAKFRPIDEMRKIVSEQQMDERLLKYGVELLHAPVGAYLVKKEVEIYDEEVLNGIRYHTTGRLKMTLLEKIIFISDYIEPNRQFPGVEEVREMAFSDLNNALITSISNTINFLMKKQQPVFPDTLAVYNSLILKEEN</sequence>
<dbReference type="Gene3D" id="1.10.3210.10">
    <property type="entry name" value="Hypothetical protein af1432"/>
    <property type="match status" value="1"/>
</dbReference>
<keyword evidence="3" id="KW-0547">Nucleotide-binding</keyword>
<evidence type="ECO:0000256" key="1">
    <source>
        <dbReference type="ARBA" id="ARBA00012506"/>
    </source>
</evidence>
<keyword evidence="5" id="KW-0408">Iron</keyword>
<evidence type="ECO:0000313" key="8">
    <source>
        <dbReference type="EMBL" id="OIJ16179.1"/>
    </source>
</evidence>
<keyword evidence="4 8" id="KW-0378">Hydrolase</keyword>
<keyword evidence="2" id="KW-0479">Metal-binding</keyword>
<dbReference type="EMBL" id="MLQQ01000001">
    <property type="protein sequence ID" value="OIJ16179.1"/>
    <property type="molecule type" value="Genomic_DNA"/>
</dbReference>
<evidence type="ECO:0000259" key="7">
    <source>
        <dbReference type="PROSITE" id="PS51831"/>
    </source>
</evidence>
<dbReference type="Proteomes" id="UP000180098">
    <property type="component" value="Unassembled WGS sequence"/>
</dbReference>
<dbReference type="InterPro" id="IPR051094">
    <property type="entry name" value="Diverse_Catalytic_Enzymes"/>
</dbReference>
<dbReference type="PANTHER" id="PTHR35795">
    <property type="entry name" value="SLR1885 PROTEIN"/>
    <property type="match status" value="1"/>
</dbReference>
<protein>
    <recommendedName>
        <fullName evidence="1">bis(5'-nucleosyl)-tetraphosphatase (symmetrical)</fullName>
        <ecNumber evidence="1">3.6.1.41</ecNumber>
    </recommendedName>
</protein>
<evidence type="ECO:0000256" key="4">
    <source>
        <dbReference type="ARBA" id="ARBA00022801"/>
    </source>
</evidence>
<accession>A0A1S2LUJ0</accession>
<comment type="catalytic activity">
    <reaction evidence="6">
        <text>P(1),P(4)-bis(5'-adenosyl) tetraphosphate + H2O = 2 ADP + 2 H(+)</text>
        <dbReference type="Rhea" id="RHEA:24252"/>
        <dbReference type="ChEBI" id="CHEBI:15377"/>
        <dbReference type="ChEBI" id="CHEBI:15378"/>
        <dbReference type="ChEBI" id="CHEBI:58141"/>
        <dbReference type="ChEBI" id="CHEBI:456216"/>
        <dbReference type="EC" id="3.6.1.41"/>
    </reaction>
</comment>
<dbReference type="GO" id="GO:0046872">
    <property type="term" value="F:metal ion binding"/>
    <property type="evidence" value="ECO:0007669"/>
    <property type="project" value="UniProtKB-KW"/>
</dbReference>
<dbReference type="SUPFAM" id="SSF109604">
    <property type="entry name" value="HD-domain/PDEase-like"/>
    <property type="match status" value="1"/>
</dbReference>
<dbReference type="PROSITE" id="PS51831">
    <property type="entry name" value="HD"/>
    <property type="match status" value="1"/>
</dbReference>
<gene>
    <name evidence="8" type="ORF">BKP35_04160</name>
</gene>
<dbReference type="GO" id="GO:0000166">
    <property type="term" value="F:nucleotide binding"/>
    <property type="evidence" value="ECO:0007669"/>
    <property type="project" value="UniProtKB-KW"/>
</dbReference>
<feature type="domain" description="HD" evidence="7">
    <location>
        <begin position="18"/>
        <end position="132"/>
    </location>
</feature>
<evidence type="ECO:0000256" key="2">
    <source>
        <dbReference type="ARBA" id="ARBA00022723"/>
    </source>
</evidence>
<evidence type="ECO:0000256" key="3">
    <source>
        <dbReference type="ARBA" id="ARBA00022741"/>
    </source>
</evidence>
<dbReference type="OrthoDB" id="9782134at2"/>
<dbReference type="NCBIfam" id="TIGR00488">
    <property type="entry name" value="bis(5'-nucleosyl)-tetraphosphatase (symmetrical) YqeK"/>
    <property type="match status" value="1"/>
</dbReference>
<dbReference type="GO" id="GO:0008803">
    <property type="term" value="F:bis(5'-nucleosyl)-tetraphosphatase (symmetrical) activity"/>
    <property type="evidence" value="ECO:0007669"/>
    <property type="project" value="UniProtKB-EC"/>
</dbReference>
<dbReference type="Pfam" id="PF01966">
    <property type="entry name" value="HD"/>
    <property type="match status" value="1"/>
</dbReference>
<dbReference type="EC" id="3.6.1.41" evidence="1"/>
<dbReference type="AlphaFoldDB" id="A0A1S2LUJ0"/>
<organism evidence="8 9">
    <name type="scientific">Anaerobacillus arseniciselenatis</name>
    <dbReference type="NCBI Taxonomy" id="85682"/>
    <lineage>
        <taxon>Bacteria</taxon>
        <taxon>Bacillati</taxon>
        <taxon>Bacillota</taxon>
        <taxon>Bacilli</taxon>
        <taxon>Bacillales</taxon>
        <taxon>Bacillaceae</taxon>
        <taxon>Anaerobacillus</taxon>
    </lineage>
</organism>
<name>A0A1S2LUJ0_9BACI</name>
<evidence type="ECO:0000313" key="9">
    <source>
        <dbReference type="Proteomes" id="UP000180098"/>
    </source>
</evidence>
<dbReference type="InterPro" id="IPR006674">
    <property type="entry name" value="HD_domain"/>
</dbReference>
<comment type="caution">
    <text evidence="8">The sequence shown here is derived from an EMBL/GenBank/DDBJ whole genome shotgun (WGS) entry which is preliminary data.</text>
</comment>
<dbReference type="RefSeq" id="WP_071312104.1">
    <property type="nucleotide sequence ID" value="NZ_MLQQ01000001.1"/>
</dbReference>
<proteinExistence type="predicted"/>
<keyword evidence="9" id="KW-1185">Reference proteome</keyword>
<dbReference type="PANTHER" id="PTHR35795:SF1">
    <property type="entry name" value="BIS(5'-NUCLEOSYL)-TETRAPHOSPHATASE, SYMMETRICAL"/>
    <property type="match status" value="1"/>
</dbReference>
<dbReference type="InterPro" id="IPR005249">
    <property type="entry name" value="YqeK"/>
</dbReference>
<reference evidence="8 9" key="1">
    <citation type="submission" date="2016-10" db="EMBL/GenBank/DDBJ databases">
        <title>Draft genome sequences of four alkaliphilic bacteria belonging to the Anaerobacillus genus.</title>
        <authorList>
            <person name="Bassil N.M."/>
            <person name="Lloyd J.R."/>
        </authorList>
    </citation>
    <scope>NUCLEOTIDE SEQUENCE [LARGE SCALE GENOMIC DNA]</scope>
    <source>
        <strain evidence="8 9">DSM 15340</strain>
    </source>
</reference>
<evidence type="ECO:0000256" key="6">
    <source>
        <dbReference type="ARBA" id="ARBA00049417"/>
    </source>
</evidence>